<evidence type="ECO:0000256" key="1">
    <source>
        <dbReference type="SAM" id="MobiDB-lite"/>
    </source>
</evidence>
<feature type="region of interest" description="Disordered" evidence="1">
    <location>
        <begin position="148"/>
        <end position="230"/>
    </location>
</feature>
<dbReference type="AlphaFoldDB" id="A0A6A6WPI5"/>
<dbReference type="OrthoDB" id="3764174at2759"/>
<dbReference type="Proteomes" id="UP000799757">
    <property type="component" value="Unassembled WGS sequence"/>
</dbReference>
<keyword evidence="3" id="KW-1185">Reference proteome</keyword>
<reference evidence="2" key="1">
    <citation type="journal article" date="2020" name="Stud. Mycol.">
        <title>101 Dothideomycetes genomes: a test case for predicting lifestyles and emergence of pathogens.</title>
        <authorList>
            <person name="Haridas S."/>
            <person name="Albert R."/>
            <person name="Binder M."/>
            <person name="Bloem J."/>
            <person name="Labutti K."/>
            <person name="Salamov A."/>
            <person name="Andreopoulos B."/>
            <person name="Baker S."/>
            <person name="Barry K."/>
            <person name="Bills G."/>
            <person name="Bluhm B."/>
            <person name="Cannon C."/>
            <person name="Castanera R."/>
            <person name="Culley D."/>
            <person name="Daum C."/>
            <person name="Ezra D."/>
            <person name="Gonzalez J."/>
            <person name="Henrissat B."/>
            <person name="Kuo A."/>
            <person name="Liang C."/>
            <person name="Lipzen A."/>
            <person name="Lutzoni F."/>
            <person name="Magnuson J."/>
            <person name="Mondo S."/>
            <person name="Nolan M."/>
            <person name="Ohm R."/>
            <person name="Pangilinan J."/>
            <person name="Park H.-J."/>
            <person name="Ramirez L."/>
            <person name="Alfaro M."/>
            <person name="Sun H."/>
            <person name="Tritt A."/>
            <person name="Yoshinaga Y."/>
            <person name="Zwiers L.-H."/>
            <person name="Turgeon B."/>
            <person name="Goodwin S."/>
            <person name="Spatafora J."/>
            <person name="Crous P."/>
            <person name="Grigoriev I."/>
        </authorList>
    </citation>
    <scope>NUCLEOTIDE SEQUENCE</scope>
    <source>
        <strain evidence="2">CBS 109.77</strain>
    </source>
</reference>
<proteinExistence type="predicted"/>
<accession>A0A6A6WPI5</accession>
<evidence type="ECO:0000313" key="3">
    <source>
        <dbReference type="Proteomes" id="UP000799757"/>
    </source>
</evidence>
<dbReference type="EMBL" id="MU002578">
    <property type="protein sequence ID" value="KAF2786009.1"/>
    <property type="molecule type" value="Genomic_DNA"/>
</dbReference>
<gene>
    <name evidence="2" type="ORF">K505DRAFT_330644</name>
</gene>
<name>A0A6A6WPI5_9PLEO</name>
<organism evidence="2 3">
    <name type="scientific">Melanomma pulvis-pyrius CBS 109.77</name>
    <dbReference type="NCBI Taxonomy" id="1314802"/>
    <lineage>
        <taxon>Eukaryota</taxon>
        <taxon>Fungi</taxon>
        <taxon>Dikarya</taxon>
        <taxon>Ascomycota</taxon>
        <taxon>Pezizomycotina</taxon>
        <taxon>Dothideomycetes</taxon>
        <taxon>Pleosporomycetidae</taxon>
        <taxon>Pleosporales</taxon>
        <taxon>Melanommataceae</taxon>
        <taxon>Melanomma</taxon>
    </lineage>
</organism>
<sequence length="254" mass="28443">MLSAQYVQKKQNAPGLVVPPNVAHTSSACNLDSRYHDLKCGHRVRTTYPDNCGDNCKSPQGEGNTKFICQVCVTSEVRTLIQLEDLGLSSSNGTTTDEAEEVSREEKILQIAKKEIDKLIRENCRVCQNVEKLHPLLQFYSEIAGAEDEGGFMSPPPPTPGRMRPHSRRNTINARPRLRSRSPMPEEGSSRSRRDDPREDRFRRQPRHEISVEAPTGRRGDTDVGPLAEDEVEKAVRETLEGLTLVAREPESEA</sequence>
<evidence type="ECO:0000313" key="2">
    <source>
        <dbReference type="EMBL" id="KAF2786009.1"/>
    </source>
</evidence>
<feature type="compositionally biased region" description="Basic and acidic residues" evidence="1">
    <location>
        <begin position="188"/>
        <end position="222"/>
    </location>
</feature>
<protein>
    <submittedName>
        <fullName evidence="2">Uncharacterized protein</fullName>
    </submittedName>
</protein>